<reference evidence="1" key="1">
    <citation type="submission" date="2021-03" db="EMBL/GenBank/DDBJ databases">
        <title>Evolutionary priming and transition to the ectomycorrhizal habit in an iconic lineage of mushroom-forming fungi: is preadaptation a requirement?</title>
        <authorList>
            <consortium name="DOE Joint Genome Institute"/>
            <person name="Looney B.P."/>
            <person name="Miyauchi S."/>
            <person name="Morin E."/>
            <person name="Drula E."/>
            <person name="Courty P.E."/>
            <person name="Chicoki N."/>
            <person name="Fauchery L."/>
            <person name="Kohler A."/>
            <person name="Kuo A."/>
            <person name="LaButti K."/>
            <person name="Pangilinan J."/>
            <person name="Lipzen A."/>
            <person name="Riley R."/>
            <person name="Andreopoulos W."/>
            <person name="He G."/>
            <person name="Johnson J."/>
            <person name="Barry K.W."/>
            <person name="Grigoriev I.V."/>
            <person name="Nagy L."/>
            <person name="Hibbett D."/>
            <person name="Henrissat B."/>
            <person name="Matheny P.B."/>
            <person name="Labbe J."/>
            <person name="Martin A.F."/>
        </authorList>
    </citation>
    <scope>NUCLEOTIDE SEQUENCE</scope>
    <source>
        <strain evidence="1">BPL698</strain>
    </source>
</reference>
<sequence length="68" mass="7870">MAGANVDPNRCRSGKHDCIVEGRKPRINTNFFLPKQKDELIDFLVKQLHNPTRHTTTQHLQMINTGRM</sequence>
<dbReference type="Proteomes" id="UP001207468">
    <property type="component" value="Unassembled WGS sequence"/>
</dbReference>
<comment type="caution">
    <text evidence="1">The sequence shown here is derived from an EMBL/GenBank/DDBJ whole genome shotgun (WGS) entry which is preliminary data.</text>
</comment>
<organism evidence="1 2">
    <name type="scientific">Russula earlei</name>
    <dbReference type="NCBI Taxonomy" id="71964"/>
    <lineage>
        <taxon>Eukaryota</taxon>
        <taxon>Fungi</taxon>
        <taxon>Dikarya</taxon>
        <taxon>Basidiomycota</taxon>
        <taxon>Agaricomycotina</taxon>
        <taxon>Agaricomycetes</taxon>
        <taxon>Russulales</taxon>
        <taxon>Russulaceae</taxon>
        <taxon>Russula</taxon>
    </lineage>
</organism>
<gene>
    <name evidence="1" type="ORF">F5148DRAFT_1194348</name>
</gene>
<evidence type="ECO:0000313" key="2">
    <source>
        <dbReference type="Proteomes" id="UP001207468"/>
    </source>
</evidence>
<keyword evidence="2" id="KW-1185">Reference proteome</keyword>
<accession>A0ACC0UAI2</accession>
<protein>
    <submittedName>
        <fullName evidence="1">Uncharacterized protein</fullName>
    </submittedName>
</protein>
<name>A0ACC0UAI2_9AGAM</name>
<evidence type="ECO:0000313" key="1">
    <source>
        <dbReference type="EMBL" id="KAI9508631.1"/>
    </source>
</evidence>
<dbReference type="EMBL" id="JAGFNK010000084">
    <property type="protein sequence ID" value="KAI9508631.1"/>
    <property type="molecule type" value="Genomic_DNA"/>
</dbReference>
<proteinExistence type="predicted"/>